<protein>
    <recommendedName>
        <fullName evidence="11 13">S-adenosylmethionine:tRNA ribosyltransferase-isomerase</fullName>
        <ecNumber evidence="10 13">2.4.99.17</ecNumber>
    </recommendedName>
    <alternativeName>
        <fullName evidence="12 13">Queuosine biosynthesis protein QueA</fullName>
    </alternativeName>
</protein>
<comment type="similarity">
    <text evidence="9 13">Belongs to the QueA family.</text>
</comment>
<organism evidence="14 15">
    <name type="scientific">Desulfuromonas thiophila</name>
    <dbReference type="NCBI Taxonomy" id="57664"/>
    <lineage>
        <taxon>Bacteria</taxon>
        <taxon>Pseudomonadati</taxon>
        <taxon>Thermodesulfobacteriota</taxon>
        <taxon>Desulfuromonadia</taxon>
        <taxon>Desulfuromonadales</taxon>
        <taxon>Desulfuromonadaceae</taxon>
        <taxon>Desulfuromonas</taxon>
    </lineage>
</organism>
<comment type="pathway">
    <text evidence="2 13">tRNA modification; tRNA-queuosine biosynthesis.</text>
</comment>
<dbReference type="HAMAP" id="MF_00113">
    <property type="entry name" value="QueA"/>
    <property type="match status" value="1"/>
</dbReference>
<dbReference type="GO" id="GO:0005737">
    <property type="term" value="C:cytoplasm"/>
    <property type="evidence" value="ECO:0007669"/>
    <property type="project" value="UniProtKB-SubCell"/>
</dbReference>
<evidence type="ECO:0000313" key="15">
    <source>
        <dbReference type="Proteomes" id="UP000243205"/>
    </source>
</evidence>
<evidence type="ECO:0000256" key="6">
    <source>
        <dbReference type="ARBA" id="ARBA00022691"/>
    </source>
</evidence>
<comment type="catalytic activity">
    <reaction evidence="8 13">
        <text>7-aminomethyl-7-carbaguanosine(34) in tRNA + S-adenosyl-L-methionine = epoxyqueuosine(34) in tRNA + adenine + L-methionine + 2 H(+)</text>
        <dbReference type="Rhea" id="RHEA:32155"/>
        <dbReference type="Rhea" id="RHEA-COMP:10342"/>
        <dbReference type="Rhea" id="RHEA-COMP:18582"/>
        <dbReference type="ChEBI" id="CHEBI:15378"/>
        <dbReference type="ChEBI" id="CHEBI:16708"/>
        <dbReference type="ChEBI" id="CHEBI:57844"/>
        <dbReference type="ChEBI" id="CHEBI:59789"/>
        <dbReference type="ChEBI" id="CHEBI:82833"/>
        <dbReference type="ChEBI" id="CHEBI:194443"/>
        <dbReference type="EC" id="2.4.99.17"/>
    </reaction>
</comment>
<dbReference type="InterPro" id="IPR042119">
    <property type="entry name" value="QueA_dom2"/>
</dbReference>
<dbReference type="AlphaFoldDB" id="A0A1G7CCH8"/>
<evidence type="ECO:0000256" key="9">
    <source>
        <dbReference type="ARBA" id="ARBA00061210"/>
    </source>
</evidence>
<dbReference type="FunFam" id="3.40.1780.10:FF:000001">
    <property type="entry name" value="S-adenosylmethionine:tRNA ribosyltransferase-isomerase"/>
    <property type="match status" value="1"/>
</dbReference>
<evidence type="ECO:0000256" key="11">
    <source>
        <dbReference type="ARBA" id="ARBA00069325"/>
    </source>
</evidence>
<evidence type="ECO:0000256" key="2">
    <source>
        <dbReference type="ARBA" id="ARBA00004691"/>
    </source>
</evidence>
<dbReference type="Gene3D" id="3.40.1780.10">
    <property type="entry name" value="QueA-like"/>
    <property type="match status" value="2"/>
</dbReference>
<dbReference type="GO" id="GO:0051075">
    <property type="term" value="F:S-adenosylmethionine:tRNA ribosyltransferase-isomerase activity"/>
    <property type="evidence" value="ECO:0007669"/>
    <property type="project" value="UniProtKB-EC"/>
</dbReference>
<dbReference type="GO" id="GO:0008616">
    <property type="term" value="P:tRNA queuosine(34) biosynthetic process"/>
    <property type="evidence" value="ECO:0007669"/>
    <property type="project" value="UniProtKB-UniRule"/>
</dbReference>
<gene>
    <name evidence="13" type="primary">queA</name>
    <name evidence="14" type="ORF">SAMN05661003_10937</name>
</gene>
<sequence>MRLTDFDYALPAELIAQQPAERRDASRLLVLDRANGSCRSDWFSHIASYFRPGDVLVRNDTRVIPARLLGRKDSGGRVEVFLVRQLSAAADGLCWRCLTRSSKPVRPGQLLYFAEGLKASVLALGEAGERDLCFHHAGDFSALLDRIGQVPLPPYITRPAEADDRERYQTTFARVPGAVAAPTAGLHFTPECFARLERLGVELCNLTLHVGLGTFLPVRVEDPRHHRMHEEAYAVPEATAATINRARAEGRRIVALGTTVARTLEAASMADGHLRTGDGLTDIFIYPGYRFRQVDALVTNFHLPQSTLLMLVCALAGREAVLAAYARAVAEGYRFFSYGDCMFIQ</sequence>
<dbReference type="InterPro" id="IPR036100">
    <property type="entry name" value="QueA_sf"/>
</dbReference>
<keyword evidence="15" id="KW-1185">Reference proteome</keyword>
<evidence type="ECO:0000256" key="13">
    <source>
        <dbReference type="HAMAP-Rule" id="MF_00113"/>
    </source>
</evidence>
<dbReference type="EC" id="2.4.99.17" evidence="10 13"/>
<dbReference type="InterPro" id="IPR042118">
    <property type="entry name" value="QueA_dom1"/>
</dbReference>
<evidence type="ECO:0000256" key="7">
    <source>
        <dbReference type="ARBA" id="ARBA00022785"/>
    </source>
</evidence>
<dbReference type="EMBL" id="FNAQ01000009">
    <property type="protein sequence ID" value="SDE37019.1"/>
    <property type="molecule type" value="Genomic_DNA"/>
</dbReference>
<dbReference type="NCBIfam" id="NF001140">
    <property type="entry name" value="PRK00147.1"/>
    <property type="match status" value="1"/>
</dbReference>
<keyword evidence="5 13" id="KW-0808">Transferase</keyword>
<keyword evidence="6 13" id="KW-0949">S-adenosyl-L-methionine</keyword>
<dbReference type="Proteomes" id="UP000243205">
    <property type="component" value="Unassembled WGS sequence"/>
</dbReference>
<evidence type="ECO:0000256" key="4">
    <source>
        <dbReference type="ARBA" id="ARBA00022490"/>
    </source>
</evidence>
<comment type="subcellular location">
    <subcellularLocation>
        <location evidence="1 13">Cytoplasm</location>
    </subcellularLocation>
</comment>
<evidence type="ECO:0000256" key="3">
    <source>
        <dbReference type="ARBA" id="ARBA00011245"/>
    </source>
</evidence>
<dbReference type="PANTHER" id="PTHR30307">
    <property type="entry name" value="S-ADENOSYLMETHIONINE:TRNA RIBOSYLTRANSFERASE-ISOMERASE"/>
    <property type="match status" value="1"/>
</dbReference>
<evidence type="ECO:0000313" key="14">
    <source>
        <dbReference type="EMBL" id="SDE37019.1"/>
    </source>
</evidence>
<dbReference type="InterPro" id="IPR003699">
    <property type="entry name" value="QueA"/>
</dbReference>
<dbReference type="UniPathway" id="UPA00392"/>
<evidence type="ECO:0000256" key="1">
    <source>
        <dbReference type="ARBA" id="ARBA00004496"/>
    </source>
</evidence>
<evidence type="ECO:0000256" key="5">
    <source>
        <dbReference type="ARBA" id="ARBA00022679"/>
    </source>
</evidence>
<dbReference type="FunFam" id="2.40.10.240:FF:000002">
    <property type="entry name" value="S-adenosylmethionine:tRNA ribosyltransferase-isomerase"/>
    <property type="match status" value="1"/>
</dbReference>
<comment type="subunit">
    <text evidence="3 13">Monomer.</text>
</comment>
<keyword evidence="4 13" id="KW-0963">Cytoplasm</keyword>
<dbReference type="Pfam" id="PF02547">
    <property type="entry name" value="Queuosine_synth"/>
    <property type="match status" value="1"/>
</dbReference>
<evidence type="ECO:0000256" key="8">
    <source>
        <dbReference type="ARBA" id="ARBA00052751"/>
    </source>
</evidence>
<evidence type="ECO:0000256" key="10">
    <source>
        <dbReference type="ARBA" id="ARBA00066503"/>
    </source>
</evidence>
<keyword evidence="14" id="KW-0413">Isomerase</keyword>
<dbReference type="SUPFAM" id="SSF111337">
    <property type="entry name" value="QueA-like"/>
    <property type="match status" value="1"/>
</dbReference>
<dbReference type="STRING" id="57664.SAMN05661003_10937"/>
<dbReference type="Gene3D" id="2.40.10.240">
    <property type="entry name" value="QueA-like"/>
    <property type="match status" value="1"/>
</dbReference>
<reference evidence="15" key="1">
    <citation type="submission" date="2016-10" db="EMBL/GenBank/DDBJ databases">
        <authorList>
            <person name="Varghese N."/>
            <person name="Submissions S."/>
        </authorList>
    </citation>
    <scope>NUCLEOTIDE SEQUENCE [LARGE SCALE GENOMIC DNA]</scope>
    <source>
        <strain evidence="15">DSM 8987</strain>
    </source>
</reference>
<accession>A0A1G7CCH8</accession>
<proteinExistence type="inferred from homology"/>
<dbReference type="RefSeq" id="WP_092078587.1">
    <property type="nucleotide sequence ID" value="NZ_FNAQ01000009.1"/>
</dbReference>
<name>A0A1G7CCH8_9BACT</name>
<comment type="function">
    <text evidence="13">Transfers and isomerizes the ribose moiety from AdoMet to the 7-aminomethyl group of 7-deazaguanine (preQ1-tRNA) to give epoxyqueuosine (oQ-tRNA).</text>
</comment>
<dbReference type="OrthoDB" id="9805933at2"/>
<evidence type="ECO:0000256" key="12">
    <source>
        <dbReference type="ARBA" id="ARBA00076160"/>
    </source>
</evidence>
<dbReference type="PANTHER" id="PTHR30307:SF0">
    <property type="entry name" value="S-ADENOSYLMETHIONINE:TRNA RIBOSYLTRANSFERASE-ISOMERASE"/>
    <property type="match status" value="1"/>
</dbReference>
<keyword evidence="7 13" id="KW-0671">Queuosine biosynthesis</keyword>
<dbReference type="NCBIfam" id="TIGR00113">
    <property type="entry name" value="queA"/>
    <property type="match status" value="1"/>
</dbReference>